<dbReference type="InterPro" id="IPR056772">
    <property type="entry name" value="RecA-like_ORC2"/>
</dbReference>
<evidence type="ECO:0000313" key="9">
    <source>
        <dbReference type="EMBL" id="CAK9194540.1"/>
    </source>
</evidence>
<organism evidence="9 10">
    <name type="scientific">Sphagnum troendelagicum</name>
    <dbReference type="NCBI Taxonomy" id="128251"/>
    <lineage>
        <taxon>Eukaryota</taxon>
        <taxon>Viridiplantae</taxon>
        <taxon>Streptophyta</taxon>
        <taxon>Embryophyta</taxon>
        <taxon>Bryophyta</taxon>
        <taxon>Sphagnophytina</taxon>
        <taxon>Sphagnopsida</taxon>
        <taxon>Sphagnales</taxon>
        <taxon>Sphagnaceae</taxon>
        <taxon>Sphagnum</taxon>
    </lineage>
</organism>
<dbReference type="Pfam" id="PF24882">
    <property type="entry name" value="WHD_ORC2"/>
    <property type="match status" value="1"/>
</dbReference>
<feature type="domain" description="Origin recognition complex subunit 2 RecA-like" evidence="7">
    <location>
        <begin position="140"/>
        <end position="321"/>
    </location>
</feature>
<evidence type="ECO:0000256" key="1">
    <source>
        <dbReference type="ARBA" id="ARBA00004123"/>
    </source>
</evidence>
<comment type="function">
    <text evidence="5">Component of the origin recognition complex (ORC) that binds origins of replication. DNA-binding is ATP-dependent. ORC is required to assemble the pre-replication complex necessary to initiate DNA replication.</text>
</comment>
<evidence type="ECO:0000256" key="6">
    <source>
        <dbReference type="SAM" id="MobiDB-lite"/>
    </source>
</evidence>
<evidence type="ECO:0000256" key="4">
    <source>
        <dbReference type="ARBA" id="ARBA00023242"/>
    </source>
</evidence>
<dbReference type="InterPro" id="IPR056773">
    <property type="entry name" value="WHD_ORC2"/>
</dbReference>
<proteinExistence type="inferred from homology"/>
<accession>A0ABP0TF97</accession>
<sequence length="446" mass="50312">MRGGRRPRVVYSPKVRKNRNSRGKHSFEIAELGDGQEEDDHTAPTKKRTKMPPSEQRSCVPSSNAEEILEEKLRSRILHNEEEEKELEANHGMSQSYFRVKEGNGPSKKSVNKISDIGVVEEQELQEALAKLIPKHEKEQSDLMQRYRTCYQKWKFQLSCGFGLLFYGFGSKKNLLEDFANSALVDGAAIVVNGYLPSVNIKHVVFTIANILWETKKKMKKKKQSASAKQKKTNGCTHPLSSNSLEDLLAFLTGDEELPPVYVIVHNIDGPGVRDDDTQLTLASVAASRHVRFLASIDNVNAPLLWDKQMACTQFKWWWLHMPTYAAYTVEGIHVPLLLAATGAVKSVRSAALVLSSLTPNAQSVFRCLADFQIAHPDDQGLAFHRLYTACREQFLVSSELTLRAHLTEFKDHELLNWRRGLDGQDCVYIPLPLDALTKLLEDLSK</sequence>
<gene>
    <name evidence="9" type="ORF">CSSPTR1EN2_LOCUS2577</name>
</gene>
<dbReference type="PANTHER" id="PTHR14052:SF0">
    <property type="entry name" value="ORIGIN RECOGNITION COMPLEX SUBUNIT 2"/>
    <property type="match status" value="1"/>
</dbReference>
<reference evidence="9" key="1">
    <citation type="submission" date="2024-02" db="EMBL/GenBank/DDBJ databases">
        <authorList>
            <consortium name="ELIXIR-Norway"/>
            <consortium name="Elixir Norway"/>
        </authorList>
    </citation>
    <scope>NUCLEOTIDE SEQUENCE</scope>
</reference>
<name>A0ABP0TF97_9BRYO</name>
<evidence type="ECO:0000259" key="8">
    <source>
        <dbReference type="Pfam" id="PF24882"/>
    </source>
</evidence>
<comment type="subunit">
    <text evidence="5">Component of the origin recognition complex (ORC).</text>
</comment>
<evidence type="ECO:0000256" key="3">
    <source>
        <dbReference type="ARBA" id="ARBA00022705"/>
    </source>
</evidence>
<evidence type="ECO:0000256" key="5">
    <source>
        <dbReference type="RuleBase" id="RU368084"/>
    </source>
</evidence>
<feature type="compositionally biased region" description="Polar residues" evidence="6">
    <location>
        <begin position="55"/>
        <end position="64"/>
    </location>
</feature>
<feature type="domain" description="Origin recognition complex subunit 2 winged-helix" evidence="8">
    <location>
        <begin position="376"/>
        <end position="433"/>
    </location>
</feature>
<keyword evidence="4 5" id="KW-0539">Nucleus</keyword>
<keyword evidence="10" id="KW-1185">Reference proteome</keyword>
<dbReference type="Pfam" id="PF04084">
    <property type="entry name" value="RecA-like_ORC2"/>
    <property type="match status" value="1"/>
</dbReference>
<evidence type="ECO:0000256" key="2">
    <source>
        <dbReference type="ARBA" id="ARBA00007421"/>
    </source>
</evidence>
<dbReference type="InterPro" id="IPR007220">
    <property type="entry name" value="ORC2"/>
</dbReference>
<comment type="similarity">
    <text evidence="2 5">Belongs to the ORC2 family.</text>
</comment>
<evidence type="ECO:0000259" key="7">
    <source>
        <dbReference type="Pfam" id="PF04084"/>
    </source>
</evidence>
<comment type="subcellular location">
    <subcellularLocation>
        <location evidence="1 5">Nucleus</location>
    </subcellularLocation>
</comment>
<dbReference type="EMBL" id="OZ019902">
    <property type="protein sequence ID" value="CAK9194540.1"/>
    <property type="molecule type" value="Genomic_DNA"/>
</dbReference>
<protein>
    <recommendedName>
        <fullName evidence="5">Origin recognition complex subunit 2</fullName>
    </recommendedName>
</protein>
<dbReference type="PANTHER" id="PTHR14052">
    <property type="entry name" value="ORIGIN RECOGNITION COMPLEX SUBUNIT 2"/>
    <property type="match status" value="1"/>
</dbReference>
<keyword evidence="3 5" id="KW-0235">DNA replication</keyword>
<evidence type="ECO:0000313" key="10">
    <source>
        <dbReference type="Proteomes" id="UP001497512"/>
    </source>
</evidence>
<feature type="region of interest" description="Disordered" evidence="6">
    <location>
        <begin position="1"/>
        <end position="64"/>
    </location>
</feature>
<feature type="compositionally biased region" description="Basic residues" evidence="6">
    <location>
        <begin position="1"/>
        <end position="24"/>
    </location>
</feature>
<dbReference type="Proteomes" id="UP001497512">
    <property type="component" value="Chromosome 10"/>
</dbReference>